<dbReference type="InterPro" id="IPR039360">
    <property type="entry name" value="Ras_GTPase"/>
</dbReference>
<dbReference type="InterPro" id="IPR001936">
    <property type="entry name" value="RasGAP_dom"/>
</dbReference>
<proteinExistence type="evidence at transcript level"/>
<dbReference type="Gene3D" id="1.10.506.10">
    <property type="entry name" value="GTPase Activation - p120gap, domain 1"/>
    <property type="match status" value="1"/>
</dbReference>
<evidence type="ECO:0000256" key="2">
    <source>
        <dbReference type="SAM" id="MobiDB-lite"/>
    </source>
</evidence>
<dbReference type="SUPFAM" id="SSF48350">
    <property type="entry name" value="GTPase activation domain, GAP"/>
    <property type="match status" value="1"/>
</dbReference>
<reference evidence="4" key="1">
    <citation type="submission" date="2012-06" db="EMBL/GenBank/DDBJ databases">
        <title>Short 5' UTR of Entamoeba genes.</title>
        <authorList>
            <person name="Hiranuka K."/>
            <person name="Kumagai M."/>
            <person name="Wakaguri H."/>
            <person name="Suzuki Y."/>
            <person name="Sugano S."/>
            <person name="Watanabe J."/>
            <person name="Makioka A."/>
        </authorList>
    </citation>
    <scope>NUCLEOTIDE SEQUENCE</scope>
    <source>
        <strain evidence="4">IP1</strain>
    </source>
</reference>
<evidence type="ECO:0000313" key="4">
    <source>
        <dbReference type="EMBL" id="BAN41264.1"/>
    </source>
</evidence>
<feature type="domain" description="Ras-GAP" evidence="3">
    <location>
        <begin position="92"/>
        <end position="282"/>
    </location>
</feature>
<dbReference type="PANTHER" id="PTHR10194:SF151">
    <property type="entry name" value="NEUROFIBROMIN-A"/>
    <property type="match status" value="1"/>
</dbReference>
<accession>S0B216</accession>
<name>S0B216_ENTIV</name>
<evidence type="ECO:0000256" key="1">
    <source>
        <dbReference type="ARBA" id="ARBA00022468"/>
    </source>
</evidence>
<dbReference type="PANTHER" id="PTHR10194">
    <property type="entry name" value="RAS GTPASE-ACTIVATING PROTEINS"/>
    <property type="match status" value="1"/>
</dbReference>
<keyword evidence="1" id="KW-0343">GTPase activation</keyword>
<dbReference type="GO" id="GO:0005096">
    <property type="term" value="F:GTPase activator activity"/>
    <property type="evidence" value="ECO:0007669"/>
    <property type="project" value="UniProtKB-KW"/>
</dbReference>
<sequence length="348" mass="39972">MCEETKMNVFLPRVRSDGSQMGRSAMSEDDDSDGSSDNIVSSPITRVPSAPFQRTFRSHSLNADDAMLQILFLAPYSPLLKSYVRTLLKTDCENRNIDVLMNYFTARKLLPQLLQTLAKFEVEQTNMCNPLFRGNTIFSKTYIFYLNKHCSDFVKETSSALLDFLSAIQFDDKSSASTTMYSSIVSTYLSLLNESKRIIPKNLLWVIHGIYKVVLIKRNSTEALIGVNTLFFMRYLLIPFMKMPNLFKYIQSLITPIVCGKQVIQKNEEFYVIQELIDIITKEVLAPNTPRSYYMTKDQERTSNEMLVLLRTNREALIDNYDGDEMELSNLLADPVLLKESVLLKWAK</sequence>
<dbReference type="CDD" id="cd04519">
    <property type="entry name" value="RasGAP"/>
    <property type="match status" value="1"/>
</dbReference>
<evidence type="ECO:0000259" key="3">
    <source>
        <dbReference type="PROSITE" id="PS50018"/>
    </source>
</evidence>
<dbReference type="InterPro" id="IPR008936">
    <property type="entry name" value="Rho_GTPase_activation_prot"/>
</dbReference>
<dbReference type="VEuPathDB" id="AmoebaDB:EIN_274210"/>
<dbReference type="EMBL" id="AK422813">
    <property type="protein sequence ID" value="BAN41264.1"/>
    <property type="molecule type" value="mRNA"/>
</dbReference>
<feature type="region of interest" description="Disordered" evidence="2">
    <location>
        <begin position="17"/>
        <end position="45"/>
    </location>
</feature>
<dbReference type="PROSITE" id="PS50018">
    <property type="entry name" value="RAS_GTPASE_ACTIV_2"/>
    <property type="match status" value="1"/>
</dbReference>
<protein>
    <recommendedName>
        <fullName evidence="3">Ras-GAP domain-containing protein</fullName>
    </recommendedName>
</protein>
<organism evidence="4">
    <name type="scientific">Entamoeba invadens</name>
    <dbReference type="NCBI Taxonomy" id="33085"/>
    <lineage>
        <taxon>Eukaryota</taxon>
        <taxon>Amoebozoa</taxon>
        <taxon>Evosea</taxon>
        <taxon>Archamoebae</taxon>
        <taxon>Mastigamoebida</taxon>
        <taxon>Entamoebidae</taxon>
        <taxon>Entamoeba</taxon>
    </lineage>
</organism>
<dbReference type="AlphaFoldDB" id="S0B216"/>